<keyword evidence="2" id="KW-1133">Transmembrane helix</keyword>
<keyword evidence="2" id="KW-0812">Transmembrane</keyword>
<dbReference type="PANTHER" id="PTHR45651:SF68">
    <property type="entry name" value="ION TRANSPORT DOMAIN-CONTAINING PROTEIN"/>
    <property type="match status" value="1"/>
</dbReference>
<dbReference type="GO" id="GO:0034220">
    <property type="term" value="P:monoatomic ion transmembrane transport"/>
    <property type="evidence" value="ECO:0007669"/>
    <property type="project" value="UniProtKB-KW"/>
</dbReference>
<evidence type="ECO:0000313" key="3">
    <source>
        <dbReference type="EMBL" id="PRQ56415.1"/>
    </source>
</evidence>
<dbReference type="Proteomes" id="UP000238479">
    <property type="component" value="Chromosome 1"/>
</dbReference>
<reference evidence="3 4" key="1">
    <citation type="journal article" date="2018" name="Nat. Genet.">
        <title>The Rosa genome provides new insights in the design of modern roses.</title>
        <authorList>
            <person name="Bendahmane M."/>
        </authorList>
    </citation>
    <scope>NUCLEOTIDE SEQUENCE [LARGE SCALE GENOMIC DNA]</scope>
    <source>
        <strain evidence="4">cv. Old Blush</strain>
    </source>
</reference>
<keyword evidence="1" id="KW-0407">Ion channel</keyword>
<dbReference type="PANTHER" id="PTHR45651">
    <property type="entry name" value="CYCLIC NUCLEOTIDE-GATED ION CHANNEL 15-RELATED-RELATED"/>
    <property type="match status" value="1"/>
</dbReference>
<evidence type="ECO:0000256" key="2">
    <source>
        <dbReference type="SAM" id="Phobius"/>
    </source>
</evidence>
<sequence length="110" mass="13181">MPQVIDVIQLLIQVNIVQLITYQFLVVFGLFKMRGRGYLERKKILNVFLLGKYLPRIYRIYLSSKELRQTTGIWVKALFNFFLYILASHVLGAFWYFFSIQRETSCLYKK</sequence>
<name>A0A2P6SCK8_ROSCH</name>
<feature type="transmembrane region" description="Helical" evidence="2">
    <location>
        <begin position="12"/>
        <end position="31"/>
    </location>
</feature>
<keyword evidence="2" id="KW-0472">Membrane</keyword>
<proteinExistence type="predicted"/>
<feature type="transmembrane region" description="Helical" evidence="2">
    <location>
        <begin position="43"/>
        <end position="61"/>
    </location>
</feature>
<gene>
    <name evidence="3" type="ORF">RchiOBHm_Chr1g0336191</name>
</gene>
<dbReference type="AlphaFoldDB" id="A0A2P6SCK8"/>
<dbReference type="EMBL" id="PDCK01000039">
    <property type="protein sequence ID" value="PRQ56415.1"/>
    <property type="molecule type" value="Genomic_DNA"/>
</dbReference>
<dbReference type="Gramene" id="PRQ56415">
    <property type="protein sequence ID" value="PRQ56415"/>
    <property type="gene ID" value="RchiOBHm_Chr1g0336191"/>
</dbReference>
<evidence type="ECO:0000313" key="4">
    <source>
        <dbReference type="Proteomes" id="UP000238479"/>
    </source>
</evidence>
<keyword evidence="1" id="KW-0813">Transport</keyword>
<dbReference type="STRING" id="74649.A0A2P6SCK8"/>
<accession>A0A2P6SCK8</accession>
<dbReference type="GO" id="GO:0016020">
    <property type="term" value="C:membrane"/>
    <property type="evidence" value="ECO:0007669"/>
    <property type="project" value="UniProtKB-SubCell"/>
</dbReference>
<organism evidence="3 4">
    <name type="scientific">Rosa chinensis</name>
    <name type="common">China rose</name>
    <dbReference type="NCBI Taxonomy" id="74649"/>
    <lineage>
        <taxon>Eukaryota</taxon>
        <taxon>Viridiplantae</taxon>
        <taxon>Streptophyta</taxon>
        <taxon>Embryophyta</taxon>
        <taxon>Tracheophyta</taxon>
        <taxon>Spermatophyta</taxon>
        <taxon>Magnoliopsida</taxon>
        <taxon>eudicotyledons</taxon>
        <taxon>Gunneridae</taxon>
        <taxon>Pentapetalae</taxon>
        <taxon>rosids</taxon>
        <taxon>fabids</taxon>
        <taxon>Rosales</taxon>
        <taxon>Rosaceae</taxon>
        <taxon>Rosoideae</taxon>
        <taxon>Rosoideae incertae sedis</taxon>
        <taxon>Rosa</taxon>
    </lineage>
</organism>
<keyword evidence="1" id="KW-0406">Ion transport</keyword>
<comment type="caution">
    <text evidence="3">The sequence shown here is derived from an EMBL/GenBank/DDBJ whole genome shotgun (WGS) entry which is preliminary data.</text>
</comment>
<evidence type="ECO:0000256" key="1">
    <source>
        <dbReference type="ARBA" id="ARBA00023303"/>
    </source>
</evidence>
<feature type="transmembrane region" description="Helical" evidence="2">
    <location>
        <begin position="81"/>
        <end position="100"/>
    </location>
</feature>
<keyword evidence="4" id="KW-1185">Reference proteome</keyword>
<protein>
    <recommendedName>
        <fullName evidence="5">Ion transport domain-containing protein</fullName>
    </recommendedName>
</protein>
<evidence type="ECO:0008006" key="5">
    <source>
        <dbReference type="Google" id="ProtNLM"/>
    </source>
</evidence>